<organism evidence="1 2">
    <name type="scientific">Pleurodeles waltl</name>
    <name type="common">Iberian ribbed newt</name>
    <dbReference type="NCBI Taxonomy" id="8319"/>
    <lineage>
        <taxon>Eukaryota</taxon>
        <taxon>Metazoa</taxon>
        <taxon>Chordata</taxon>
        <taxon>Craniata</taxon>
        <taxon>Vertebrata</taxon>
        <taxon>Euteleostomi</taxon>
        <taxon>Amphibia</taxon>
        <taxon>Batrachia</taxon>
        <taxon>Caudata</taxon>
        <taxon>Salamandroidea</taxon>
        <taxon>Salamandridae</taxon>
        <taxon>Pleurodelinae</taxon>
        <taxon>Pleurodeles</taxon>
    </lineage>
</organism>
<dbReference type="Gene3D" id="3.30.70.1820">
    <property type="entry name" value="L1 transposable element, RRM domain"/>
    <property type="match status" value="1"/>
</dbReference>
<sequence length="155" mass="17706">MVKRTHFLCTLGGSEVTNLRGRPLEERKARRDASTRAVLPKLTDLTFDPPLEFQRLHRLGPKRQDGTSRHRPIITGLLRHGQARQLLLVARAHGPFSAEGYETSVMADFSKETNDRRKVFLALRPQMCQLEVKYGLLEPVRLWVTKNGISKTSMM</sequence>
<dbReference type="AlphaFoldDB" id="A0AAV7UY08"/>
<evidence type="ECO:0000313" key="2">
    <source>
        <dbReference type="Proteomes" id="UP001066276"/>
    </source>
</evidence>
<dbReference type="EMBL" id="JANPWB010000004">
    <property type="protein sequence ID" value="KAJ1192819.1"/>
    <property type="molecule type" value="Genomic_DNA"/>
</dbReference>
<keyword evidence="2" id="KW-1185">Reference proteome</keyword>
<dbReference type="Proteomes" id="UP001066276">
    <property type="component" value="Chromosome 2_2"/>
</dbReference>
<protein>
    <submittedName>
        <fullName evidence="1">Uncharacterized protein</fullName>
    </submittedName>
</protein>
<evidence type="ECO:0000313" key="1">
    <source>
        <dbReference type="EMBL" id="KAJ1192819.1"/>
    </source>
</evidence>
<comment type="caution">
    <text evidence="1">The sequence shown here is derived from an EMBL/GenBank/DDBJ whole genome shotgun (WGS) entry which is preliminary data.</text>
</comment>
<accession>A0AAV7UY08</accession>
<gene>
    <name evidence="1" type="ORF">NDU88_002125</name>
</gene>
<name>A0AAV7UY08_PLEWA</name>
<reference evidence="1" key="1">
    <citation type="journal article" date="2022" name="bioRxiv">
        <title>Sequencing and chromosome-scale assembly of the giantPleurodeles waltlgenome.</title>
        <authorList>
            <person name="Brown T."/>
            <person name="Elewa A."/>
            <person name="Iarovenko S."/>
            <person name="Subramanian E."/>
            <person name="Araus A.J."/>
            <person name="Petzold A."/>
            <person name="Susuki M."/>
            <person name="Suzuki K.-i.T."/>
            <person name="Hayashi T."/>
            <person name="Toyoda A."/>
            <person name="Oliveira C."/>
            <person name="Osipova E."/>
            <person name="Leigh N.D."/>
            <person name="Simon A."/>
            <person name="Yun M.H."/>
        </authorList>
    </citation>
    <scope>NUCLEOTIDE SEQUENCE</scope>
    <source>
        <strain evidence="1">20211129_DDA</strain>
        <tissue evidence="1">Liver</tissue>
    </source>
</reference>
<proteinExistence type="predicted"/>